<feature type="transmembrane region" description="Helical" evidence="1">
    <location>
        <begin position="278"/>
        <end position="301"/>
    </location>
</feature>
<feature type="domain" description="DUF7789" evidence="2">
    <location>
        <begin position="179"/>
        <end position="290"/>
    </location>
</feature>
<feature type="domain" description="DUF7789" evidence="2">
    <location>
        <begin position="26"/>
        <end position="136"/>
    </location>
</feature>
<feature type="transmembrane region" description="Helical" evidence="1">
    <location>
        <begin position="206"/>
        <end position="228"/>
    </location>
</feature>
<dbReference type="AlphaFoldDB" id="V5HXP7"/>
<evidence type="ECO:0000313" key="3">
    <source>
        <dbReference type="EMBL" id="JAB81227.1"/>
    </source>
</evidence>
<name>V5HXP7_IXORI</name>
<feature type="transmembrane region" description="Helical" evidence="1">
    <location>
        <begin position="39"/>
        <end position="64"/>
    </location>
</feature>
<feature type="transmembrane region" description="Helical" evidence="1">
    <location>
        <begin position="95"/>
        <end position="114"/>
    </location>
</feature>
<keyword evidence="1" id="KW-0472">Membrane</keyword>
<proteinExistence type="evidence at transcript level"/>
<accession>V5HXP7</accession>
<reference evidence="3" key="1">
    <citation type="journal article" date="2015" name="Sci. Rep.">
        <title>Tissue- and time-dependent transcription in Ixodes ricinus salivary glands and midguts when blood feeding on the vertebrate host.</title>
        <authorList>
            <person name="Kotsyfakis M."/>
            <person name="Schwarz A."/>
            <person name="Erhart J."/>
            <person name="Ribeiro J.M."/>
        </authorList>
    </citation>
    <scope>NUCLEOTIDE SEQUENCE</scope>
    <source>
        <tissue evidence="3">Salivary gland and midgut</tissue>
    </source>
</reference>
<sequence length="341" mass="38022">SSGENAAEKVENLVGGNSEPLMTPLGPIRRYAAVSRTEWAFVAFSLIGLAISIGFTIELLATLPKGTDDFSFAIMLFCSNILCIWHLGIGVAQQLAFDIIVFIVSALFLWIYLIVNLTSTHEANPLPSLKYVRFGFATFFFLGMTAFSGLRILPSYCKQPTWFLFRYSADPKTQRMIYTFCSSLSLIVLDVQLQVSMIILVMDTGVYLSTFDICVIVVGAITIFVWVLAGVKARNKESTCWLVVFGILLLPNMAYIIFRMQEIVRQTPRDSWSILRHIIIACGSLALLTRLAAAACMILVARNFGKRINEKMLLTEEQRSIVPPRQLEMVIPEGAPDNLVP</sequence>
<evidence type="ECO:0000256" key="1">
    <source>
        <dbReference type="SAM" id="Phobius"/>
    </source>
</evidence>
<dbReference type="Pfam" id="PF25044">
    <property type="entry name" value="DUF7789"/>
    <property type="match status" value="2"/>
</dbReference>
<dbReference type="InterPro" id="IPR056691">
    <property type="entry name" value="DUF7789"/>
</dbReference>
<feature type="transmembrane region" description="Helical" evidence="1">
    <location>
        <begin position="177"/>
        <end position="200"/>
    </location>
</feature>
<dbReference type="PANTHER" id="PTHR39299:SF1">
    <property type="entry name" value="TRANSMEMBRANE PROTEIN"/>
    <property type="match status" value="1"/>
</dbReference>
<feature type="transmembrane region" description="Helical" evidence="1">
    <location>
        <begin position="240"/>
        <end position="258"/>
    </location>
</feature>
<dbReference type="EMBL" id="GANP01003241">
    <property type="protein sequence ID" value="JAB81227.1"/>
    <property type="molecule type" value="mRNA"/>
</dbReference>
<organism evidence="3">
    <name type="scientific">Ixodes ricinus</name>
    <name type="common">Common tick</name>
    <name type="synonym">Acarus ricinus</name>
    <dbReference type="NCBI Taxonomy" id="34613"/>
    <lineage>
        <taxon>Eukaryota</taxon>
        <taxon>Metazoa</taxon>
        <taxon>Ecdysozoa</taxon>
        <taxon>Arthropoda</taxon>
        <taxon>Chelicerata</taxon>
        <taxon>Arachnida</taxon>
        <taxon>Acari</taxon>
        <taxon>Parasitiformes</taxon>
        <taxon>Ixodida</taxon>
        <taxon>Ixodoidea</taxon>
        <taxon>Ixodidae</taxon>
        <taxon>Ixodinae</taxon>
        <taxon>Ixodes</taxon>
    </lineage>
</organism>
<feature type="non-terminal residue" evidence="3">
    <location>
        <position position="1"/>
    </location>
</feature>
<protein>
    <recommendedName>
        <fullName evidence="2">DUF7789 domain-containing protein</fullName>
    </recommendedName>
</protein>
<feature type="transmembrane region" description="Helical" evidence="1">
    <location>
        <begin position="134"/>
        <end position="156"/>
    </location>
</feature>
<evidence type="ECO:0000259" key="2">
    <source>
        <dbReference type="Pfam" id="PF25044"/>
    </source>
</evidence>
<dbReference type="PANTHER" id="PTHR39299">
    <property type="entry name" value="TRANSMEMBRANE PROTEIN"/>
    <property type="match status" value="1"/>
</dbReference>
<keyword evidence="1" id="KW-0812">Transmembrane</keyword>
<feature type="transmembrane region" description="Helical" evidence="1">
    <location>
        <begin position="70"/>
        <end position="88"/>
    </location>
</feature>
<keyword evidence="1" id="KW-1133">Transmembrane helix</keyword>